<feature type="region of interest" description="Disordered" evidence="1">
    <location>
        <begin position="1"/>
        <end position="41"/>
    </location>
</feature>
<keyword evidence="3" id="KW-1185">Reference proteome</keyword>
<gene>
    <name evidence="2" type="ORF">EYF80_043379</name>
</gene>
<dbReference type="EMBL" id="SRLO01000789">
    <property type="protein sequence ID" value="TNN46413.1"/>
    <property type="molecule type" value="Genomic_DNA"/>
</dbReference>
<sequence>MTVQVEHEPPSNTPTTGQPMKSLHPDLKGPPEKRQRGTSSERFVDITQVNLAHVRKACLTLCAKALSTEPSD</sequence>
<comment type="caution">
    <text evidence="2">The sequence shown here is derived from an EMBL/GenBank/DDBJ whole genome shotgun (WGS) entry which is preliminary data.</text>
</comment>
<reference evidence="2 3" key="1">
    <citation type="submission" date="2019-03" db="EMBL/GenBank/DDBJ databases">
        <title>First draft genome of Liparis tanakae, snailfish: a comprehensive survey of snailfish specific genes.</title>
        <authorList>
            <person name="Kim W."/>
            <person name="Song I."/>
            <person name="Jeong J.-H."/>
            <person name="Kim D."/>
            <person name="Kim S."/>
            <person name="Ryu S."/>
            <person name="Song J.Y."/>
            <person name="Lee S.K."/>
        </authorList>
    </citation>
    <scope>NUCLEOTIDE SEQUENCE [LARGE SCALE GENOMIC DNA]</scope>
    <source>
        <tissue evidence="2">Muscle</tissue>
    </source>
</reference>
<protein>
    <submittedName>
        <fullName evidence="2">Uncharacterized protein</fullName>
    </submittedName>
</protein>
<organism evidence="2 3">
    <name type="scientific">Liparis tanakae</name>
    <name type="common">Tanaka's snailfish</name>
    <dbReference type="NCBI Taxonomy" id="230148"/>
    <lineage>
        <taxon>Eukaryota</taxon>
        <taxon>Metazoa</taxon>
        <taxon>Chordata</taxon>
        <taxon>Craniata</taxon>
        <taxon>Vertebrata</taxon>
        <taxon>Euteleostomi</taxon>
        <taxon>Actinopterygii</taxon>
        <taxon>Neopterygii</taxon>
        <taxon>Teleostei</taxon>
        <taxon>Neoteleostei</taxon>
        <taxon>Acanthomorphata</taxon>
        <taxon>Eupercaria</taxon>
        <taxon>Perciformes</taxon>
        <taxon>Cottioidei</taxon>
        <taxon>Cottales</taxon>
        <taxon>Liparidae</taxon>
        <taxon>Liparis</taxon>
    </lineage>
</organism>
<proteinExistence type="predicted"/>
<dbReference type="AlphaFoldDB" id="A0A4Z2G0J0"/>
<feature type="compositionally biased region" description="Basic and acidic residues" evidence="1">
    <location>
        <begin position="23"/>
        <end position="35"/>
    </location>
</feature>
<evidence type="ECO:0000313" key="2">
    <source>
        <dbReference type="EMBL" id="TNN46413.1"/>
    </source>
</evidence>
<name>A0A4Z2G0J0_9TELE</name>
<accession>A0A4Z2G0J0</accession>
<evidence type="ECO:0000313" key="3">
    <source>
        <dbReference type="Proteomes" id="UP000314294"/>
    </source>
</evidence>
<evidence type="ECO:0000256" key="1">
    <source>
        <dbReference type="SAM" id="MobiDB-lite"/>
    </source>
</evidence>
<dbReference type="Proteomes" id="UP000314294">
    <property type="component" value="Unassembled WGS sequence"/>
</dbReference>